<dbReference type="Pfam" id="PF18406">
    <property type="entry name" value="DUF1281_C"/>
    <property type="match status" value="1"/>
</dbReference>
<dbReference type="RefSeq" id="WP_019959545.1">
    <property type="nucleotide sequence ID" value="NZ_CP091513.1"/>
</dbReference>
<name>A0ABY4EDE2_VITST</name>
<dbReference type="EMBL" id="CP091513">
    <property type="protein sequence ID" value="UOO93751.1"/>
    <property type="molecule type" value="Genomic_DNA"/>
</dbReference>
<proteinExistence type="predicted"/>
<feature type="domain" description="YubB ferredoxin-like" evidence="1">
    <location>
        <begin position="149"/>
        <end position="224"/>
    </location>
</feature>
<organism evidence="2 3">
    <name type="scientific">Vitreoscilla stercoraria</name>
    <dbReference type="NCBI Taxonomy" id="61"/>
    <lineage>
        <taxon>Bacteria</taxon>
        <taxon>Pseudomonadati</taxon>
        <taxon>Pseudomonadota</taxon>
        <taxon>Betaproteobacteria</taxon>
        <taxon>Neisseriales</taxon>
        <taxon>Neisseriaceae</taxon>
        <taxon>Vitreoscilla</taxon>
    </lineage>
</organism>
<accession>A0ABY4EDE2</accession>
<dbReference type="Proteomes" id="UP000832034">
    <property type="component" value="Plasmid p1Vster"/>
</dbReference>
<sequence>MPNHCSQHFSFTGHPKDIQQLYRHIVNADGQQAVIDFNRIIPMPQALDIENTNQGQNALALLQANPNQTVINTDLFPHAYQLIQALSKYGFEWQSLTIGQAIMVLENESDLQLHFGLDLGLGRQYQKNLQQYGHFSWYHWRLEHWGTKWNAYNCELELSEDCTCLSGYLETAWSPAEPIYRKLAQLYPSVSVEIEYMDEFAEFAGVYRSDGQGGLMDEEYTDEQIDALFS</sequence>
<geneLocation type="plasmid" evidence="2 3">
    <name>p1Vster</name>
</geneLocation>
<evidence type="ECO:0000313" key="2">
    <source>
        <dbReference type="EMBL" id="UOO93751.1"/>
    </source>
</evidence>
<evidence type="ECO:0000259" key="1">
    <source>
        <dbReference type="Pfam" id="PF18406"/>
    </source>
</evidence>
<keyword evidence="3" id="KW-1185">Reference proteome</keyword>
<gene>
    <name evidence="2" type="ORF">LVJ81_12975</name>
</gene>
<protein>
    <recommendedName>
        <fullName evidence="1">YubB ferredoxin-like domain-containing protein</fullName>
    </recommendedName>
</protein>
<reference evidence="2 3" key="1">
    <citation type="journal article" date="2022" name="Res Sq">
        <title>Evolution of multicellular longitudinally dividing oral cavity symbionts (Neisseriaceae).</title>
        <authorList>
            <person name="Nyongesa S."/>
            <person name="Weber P."/>
            <person name="Bernet E."/>
            <person name="Pullido F."/>
            <person name="Nieckarz M."/>
            <person name="Delaby M."/>
            <person name="Nieves C."/>
            <person name="Viehboeck T."/>
            <person name="Krause N."/>
            <person name="Rivera-Millot A."/>
            <person name="Nakamura A."/>
            <person name="Vischer N."/>
            <person name="VanNieuwenhze M."/>
            <person name="Brun Y."/>
            <person name="Cava F."/>
            <person name="Bulgheresi S."/>
            <person name="Veyrier F."/>
        </authorList>
    </citation>
    <scope>NUCLEOTIDE SEQUENCE [LARGE SCALE GENOMIC DNA]</scope>
    <source>
        <strain evidence="2 3">SAG 1488-6</strain>
        <plasmid evidence="2 3">p1Vster</plasmid>
    </source>
</reference>
<evidence type="ECO:0000313" key="3">
    <source>
        <dbReference type="Proteomes" id="UP000832034"/>
    </source>
</evidence>
<dbReference type="InterPro" id="IPR041329">
    <property type="entry name" value="YubB_C"/>
</dbReference>
<keyword evidence="2" id="KW-0614">Plasmid</keyword>